<feature type="compositionally biased region" description="Low complexity" evidence="1">
    <location>
        <begin position="290"/>
        <end position="310"/>
    </location>
</feature>
<feature type="domain" description="CCHC-type" evidence="2">
    <location>
        <begin position="394"/>
        <end position="411"/>
    </location>
</feature>
<evidence type="ECO:0000256" key="1">
    <source>
        <dbReference type="SAM" id="MobiDB-lite"/>
    </source>
</evidence>
<gene>
    <name evidence="3" type="ORF">DL762_004666</name>
</gene>
<feature type="region of interest" description="Disordered" evidence="1">
    <location>
        <begin position="74"/>
        <end position="118"/>
    </location>
</feature>
<dbReference type="EMBL" id="QJNS01000112">
    <property type="protein sequence ID" value="RYO86654.1"/>
    <property type="molecule type" value="Genomic_DNA"/>
</dbReference>
<accession>A0ABY0H8B7</accession>
<keyword evidence="4" id="KW-1185">Reference proteome</keyword>
<dbReference type="Proteomes" id="UP000294003">
    <property type="component" value="Unassembled WGS sequence"/>
</dbReference>
<dbReference type="InterPro" id="IPR001878">
    <property type="entry name" value="Znf_CCHC"/>
</dbReference>
<feature type="domain" description="CCHC-type" evidence="2">
    <location>
        <begin position="338"/>
        <end position="354"/>
    </location>
</feature>
<feature type="region of interest" description="Disordered" evidence="1">
    <location>
        <begin position="1"/>
        <end position="45"/>
    </location>
</feature>
<dbReference type="SUPFAM" id="SSF57756">
    <property type="entry name" value="Retrovirus zinc finger-like domains"/>
    <property type="match status" value="1"/>
</dbReference>
<dbReference type="SMART" id="SM00343">
    <property type="entry name" value="ZnF_C2HC"/>
    <property type="match status" value="6"/>
</dbReference>
<feature type="compositionally biased region" description="Basic residues" evidence="1">
    <location>
        <begin position="98"/>
        <end position="118"/>
    </location>
</feature>
<evidence type="ECO:0000313" key="4">
    <source>
        <dbReference type="Proteomes" id="UP000294003"/>
    </source>
</evidence>
<feature type="domain" description="CCHC-type" evidence="2">
    <location>
        <begin position="118"/>
        <end position="134"/>
    </location>
</feature>
<protein>
    <recommendedName>
        <fullName evidence="2">CCHC-type domain-containing protein</fullName>
    </recommendedName>
</protein>
<organism evidence="3 4">
    <name type="scientific">Monosporascus cannonballus</name>
    <dbReference type="NCBI Taxonomy" id="155416"/>
    <lineage>
        <taxon>Eukaryota</taxon>
        <taxon>Fungi</taxon>
        <taxon>Dikarya</taxon>
        <taxon>Ascomycota</taxon>
        <taxon>Pezizomycotina</taxon>
        <taxon>Sordariomycetes</taxon>
        <taxon>Xylariomycetidae</taxon>
        <taxon>Xylariales</taxon>
        <taxon>Xylariales incertae sedis</taxon>
        <taxon>Monosporascus</taxon>
    </lineage>
</organism>
<proteinExistence type="predicted"/>
<dbReference type="InterPro" id="IPR036875">
    <property type="entry name" value="Znf_CCHC_sf"/>
</dbReference>
<evidence type="ECO:0000259" key="2">
    <source>
        <dbReference type="SMART" id="SM00343"/>
    </source>
</evidence>
<sequence length="547" mass="61160">MSSNRSSGSEPYDQSSRRESRRESRSSGGDRAGRDDGSAYVGPDRLMSADPVLRDSFLQRAIISRSGYLEITVDGPNEASQYSPAERRNSRAGSSRYGRSRSPRSRRSRSPRRRETRRCAHCQRESHYSRECVGPMVPMSYLSGTCVECEETGHVYGPRCPKWEETKNKAAMKLIWFRQNKPEIESDINLTDLLQERLDAGDEHWLGARNFFLPWTGLFAWNYQREQEALQGPGHWRGHRYSFVGRPDLEAPRRPSDPRRGLCADAREAIQKLRDTGYAADEARPDADASRSSSRRAASSVTGGRSRSGSVISVYDAQPDECTNCDQPGHSGLLCHLPCGACGSAEHKYWHCPKTSDACICRAHPRNLLEHCQVACEVCGDDVPAHPAVECDVICQYCGQKGHSALHQCRPMIHMFNGICRICKIGRHLLQHCDVSWCPDAEYNDWIGCREHCMTCGSPKDLDIQRQQDGGPPHSCQWHKIGNPEKPGSGVYLQCSACGHKIASSRDLHDVRLSACPPVRRRPVYIQGEGLGDRQGSGARGRRRPLG</sequence>
<name>A0ABY0H8B7_9PEZI</name>
<reference evidence="3 4" key="1">
    <citation type="submission" date="2018-06" db="EMBL/GenBank/DDBJ databases">
        <title>Complete Genomes of Monosporascus.</title>
        <authorList>
            <person name="Robinson A.J."/>
            <person name="Natvig D.O."/>
        </authorList>
    </citation>
    <scope>NUCLEOTIDE SEQUENCE [LARGE SCALE GENOMIC DNA]</scope>
    <source>
        <strain evidence="3 4">CBS 609.92</strain>
    </source>
</reference>
<feature type="compositionally biased region" description="Polar residues" evidence="1">
    <location>
        <begin position="1"/>
        <end position="14"/>
    </location>
</feature>
<feature type="region of interest" description="Disordered" evidence="1">
    <location>
        <begin position="274"/>
        <end position="310"/>
    </location>
</feature>
<feature type="domain" description="CCHC-type" evidence="2">
    <location>
        <begin position="145"/>
        <end position="162"/>
    </location>
</feature>
<feature type="compositionally biased region" description="Basic and acidic residues" evidence="1">
    <location>
        <begin position="274"/>
        <end position="289"/>
    </location>
</feature>
<feature type="region of interest" description="Disordered" evidence="1">
    <location>
        <begin position="527"/>
        <end position="547"/>
    </location>
</feature>
<feature type="domain" description="CCHC-type" evidence="2">
    <location>
        <begin position="321"/>
        <end position="337"/>
    </location>
</feature>
<feature type="domain" description="CCHC-type" evidence="2">
    <location>
        <begin position="419"/>
        <end position="435"/>
    </location>
</feature>
<feature type="compositionally biased region" description="Basic and acidic residues" evidence="1">
    <location>
        <begin position="15"/>
        <end position="25"/>
    </location>
</feature>
<feature type="compositionally biased region" description="Gly residues" evidence="1">
    <location>
        <begin position="529"/>
        <end position="539"/>
    </location>
</feature>
<comment type="caution">
    <text evidence="3">The sequence shown here is derived from an EMBL/GenBank/DDBJ whole genome shotgun (WGS) entry which is preliminary data.</text>
</comment>
<evidence type="ECO:0000313" key="3">
    <source>
        <dbReference type="EMBL" id="RYO86654.1"/>
    </source>
</evidence>
<dbReference type="Gene3D" id="4.10.60.10">
    <property type="entry name" value="Zinc finger, CCHC-type"/>
    <property type="match status" value="1"/>
</dbReference>